<dbReference type="SMART" id="SM00344">
    <property type="entry name" value="HTH_ASNC"/>
    <property type="match status" value="1"/>
</dbReference>
<dbReference type="RefSeq" id="WP_193955104.1">
    <property type="nucleotide sequence ID" value="NZ_JADEYS010000027.1"/>
</dbReference>
<evidence type="ECO:0000256" key="2">
    <source>
        <dbReference type="ARBA" id="ARBA00023125"/>
    </source>
</evidence>
<dbReference type="AlphaFoldDB" id="A0A8J7FHD9"/>
<dbReference type="InterPro" id="IPR036390">
    <property type="entry name" value="WH_DNA-bd_sf"/>
</dbReference>
<keyword evidence="6" id="KW-1185">Reference proteome</keyword>
<gene>
    <name evidence="5" type="ORF">IOQ59_19275</name>
</gene>
<dbReference type="GO" id="GO:0005829">
    <property type="term" value="C:cytosol"/>
    <property type="evidence" value="ECO:0007669"/>
    <property type="project" value="TreeGrafter"/>
</dbReference>
<dbReference type="SUPFAM" id="SSF46785">
    <property type="entry name" value="Winged helix' DNA-binding domain"/>
    <property type="match status" value="1"/>
</dbReference>
<comment type="caution">
    <text evidence="5">The sequence shown here is derived from an EMBL/GenBank/DDBJ whole genome shotgun (WGS) entry which is preliminary data.</text>
</comment>
<evidence type="ECO:0000256" key="3">
    <source>
        <dbReference type="ARBA" id="ARBA00023163"/>
    </source>
</evidence>
<dbReference type="InterPro" id="IPR011008">
    <property type="entry name" value="Dimeric_a/b-barrel"/>
</dbReference>
<feature type="domain" description="HTH asnC-type" evidence="4">
    <location>
        <begin position="5"/>
        <end position="66"/>
    </location>
</feature>
<evidence type="ECO:0000313" key="5">
    <source>
        <dbReference type="EMBL" id="MBE9399409.1"/>
    </source>
</evidence>
<name>A0A8J7FHD9_9GAMM</name>
<proteinExistence type="predicted"/>
<dbReference type="PANTHER" id="PTHR30154:SF34">
    <property type="entry name" value="TRANSCRIPTIONAL REGULATOR AZLB"/>
    <property type="match status" value="1"/>
</dbReference>
<dbReference type="InterPro" id="IPR036388">
    <property type="entry name" value="WH-like_DNA-bd_sf"/>
</dbReference>
<dbReference type="PROSITE" id="PS50956">
    <property type="entry name" value="HTH_ASNC_2"/>
    <property type="match status" value="1"/>
</dbReference>
<dbReference type="GO" id="GO:0043200">
    <property type="term" value="P:response to amino acid"/>
    <property type="evidence" value="ECO:0007669"/>
    <property type="project" value="TreeGrafter"/>
</dbReference>
<protein>
    <submittedName>
        <fullName evidence="5">Lrp/AsnC family transcriptional regulator</fullName>
    </submittedName>
</protein>
<dbReference type="InterPro" id="IPR000485">
    <property type="entry name" value="AsnC-type_HTH_dom"/>
</dbReference>
<accession>A0A8J7FHD9</accession>
<dbReference type="InterPro" id="IPR019887">
    <property type="entry name" value="Tscrpt_reg_AsnC/Lrp_C"/>
</dbReference>
<dbReference type="Pfam" id="PF13412">
    <property type="entry name" value="HTH_24"/>
    <property type="match status" value="1"/>
</dbReference>
<sequence>MSEELDRYDRHILKILQDDGRISNQHLADQVGLSTAACWRRVKSLDERGILKRHTTLVDPEALGYGLCVMIMVTLIRHQQDHTKEFEAAVRSFPEVLQCYAVTGNADYVLRVVIPNMAAYDTFLSEKIFTLPGVNQVKSNFALREVKYETAIPVDLS</sequence>
<dbReference type="Pfam" id="PF01037">
    <property type="entry name" value="AsnC_trans_reg"/>
    <property type="match status" value="1"/>
</dbReference>
<dbReference type="EMBL" id="JADEYS010000027">
    <property type="protein sequence ID" value="MBE9399409.1"/>
    <property type="molecule type" value="Genomic_DNA"/>
</dbReference>
<keyword evidence="3" id="KW-0804">Transcription</keyword>
<dbReference type="InterPro" id="IPR019888">
    <property type="entry name" value="Tscrpt_reg_AsnC-like"/>
</dbReference>
<keyword evidence="1" id="KW-0805">Transcription regulation</keyword>
<dbReference type="Gene3D" id="3.30.70.920">
    <property type="match status" value="1"/>
</dbReference>
<reference evidence="5" key="1">
    <citation type="submission" date="2020-10" db="EMBL/GenBank/DDBJ databases">
        <title>Bacterium isolated from coastal waters sediment.</title>
        <authorList>
            <person name="Chen R.-J."/>
            <person name="Lu D.-C."/>
            <person name="Zhu K.-L."/>
            <person name="Du Z.-J."/>
        </authorList>
    </citation>
    <scope>NUCLEOTIDE SEQUENCE</scope>
    <source>
        <strain evidence="5">N1Y112</strain>
    </source>
</reference>
<dbReference type="GO" id="GO:0043565">
    <property type="term" value="F:sequence-specific DNA binding"/>
    <property type="evidence" value="ECO:0007669"/>
    <property type="project" value="InterPro"/>
</dbReference>
<dbReference type="Proteomes" id="UP000640333">
    <property type="component" value="Unassembled WGS sequence"/>
</dbReference>
<dbReference type="PRINTS" id="PR00033">
    <property type="entry name" value="HTHASNC"/>
</dbReference>
<evidence type="ECO:0000313" key="6">
    <source>
        <dbReference type="Proteomes" id="UP000640333"/>
    </source>
</evidence>
<evidence type="ECO:0000259" key="4">
    <source>
        <dbReference type="PROSITE" id="PS50956"/>
    </source>
</evidence>
<keyword evidence="2" id="KW-0238">DNA-binding</keyword>
<organism evidence="5 6">
    <name type="scientific">Pontibacterium sinense</name>
    <dbReference type="NCBI Taxonomy" id="2781979"/>
    <lineage>
        <taxon>Bacteria</taxon>
        <taxon>Pseudomonadati</taxon>
        <taxon>Pseudomonadota</taxon>
        <taxon>Gammaproteobacteria</taxon>
        <taxon>Oceanospirillales</taxon>
        <taxon>Oceanospirillaceae</taxon>
        <taxon>Pontibacterium</taxon>
    </lineage>
</organism>
<dbReference type="PANTHER" id="PTHR30154">
    <property type="entry name" value="LEUCINE-RESPONSIVE REGULATORY PROTEIN"/>
    <property type="match status" value="1"/>
</dbReference>
<dbReference type="SUPFAM" id="SSF54909">
    <property type="entry name" value="Dimeric alpha+beta barrel"/>
    <property type="match status" value="1"/>
</dbReference>
<evidence type="ECO:0000256" key="1">
    <source>
        <dbReference type="ARBA" id="ARBA00023015"/>
    </source>
</evidence>
<dbReference type="Gene3D" id="1.10.10.10">
    <property type="entry name" value="Winged helix-like DNA-binding domain superfamily/Winged helix DNA-binding domain"/>
    <property type="match status" value="1"/>
</dbReference>